<proteinExistence type="predicted"/>
<organism evidence="2">
    <name type="scientific">Oceaniferula spumae</name>
    <dbReference type="NCBI Taxonomy" id="2979115"/>
    <lineage>
        <taxon>Bacteria</taxon>
        <taxon>Pseudomonadati</taxon>
        <taxon>Verrucomicrobiota</taxon>
        <taxon>Verrucomicrobiia</taxon>
        <taxon>Verrucomicrobiales</taxon>
        <taxon>Verrucomicrobiaceae</taxon>
        <taxon>Oceaniferula</taxon>
    </lineage>
</organism>
<accession>A0AAT9FQ17</accession>
<dbReference type="InterPro" id="IPR017850">
    <property type="entry name" value="Alkaline_phosphatase_core_sf"/>
</dbReference>
<dbReference type="Pfam" id="PF00884">
    <property type="entry name" value="Sulfatase"/>
    <property type="match status" value="1"/>
</dbReference>
<sequence>MLARVLWGMWGILAACTVVSAEVIKPNVLLIRIDEPPTPVIGEAGGSIPEVFDFDQVLNANWKSERGTCLASPGRSAVQAALLFGTPPLQHGVVADLDWRRKAVAAQTLADQLQKAGYHTAFYGTWGLGSAKPFDPQSRGFSQAQYFETAASDTLTDIWGLSKNGMKWVFDNPHPEKPYFAYISQGHHLTREVITAQLEEWISRNAGISNRPTVVVILETGKSSEKSPRGIAPDQYYYPAKWYCFVQGTSEINGEIKTDWDLYHLIQKVLGEPKSKKQSVMVFHKACWSVSDSPEKHRHRGSLVIDRDLALIDGLRLFPAKDLAPDLTAEMDISEHSKQHQHLLTVHAKWWQGAQAALNDQRAFEVGKTDAEKLSLTALDWRTSKIIHPDGSSPLSVPMVYQENLIEVLDALKTNAEYRETFPAYSGSWAVNITRSGRYKITASLLPEGVEGEKHKNLKKLEGGQAHIKLGRNEVQLRLHKGATSVSVQTDADPGVTDLECWFTGQLPLTRELGAFFVTIERVGDKKFDLKAKAADSP</sequence>
<dbReference type="PROSITE" id="PS51257">
    <property type="entry name" value="PROKAR_LIPOPROTEIN"/>
    <property type="match status" value="1"/>
</dbReference>
<dbReference type="EMBL" id="AP026866">
    <property type="protein sequence ID" value="BDS08078.1"/>
    <property type="molecule type" value="Genomic_DNA"/>
</dbReference>
<feature type="domain" description="Sulfatase N-terminal" evidence="1">
    <location>
        <begin position="78"/>
        <end position="151"/>
    </location>
</feature>
<gene>
    <name evidence="2" type="ORF">NT6N_31180</name>
</gene>
<dbReference type="SUPFAM" id="SSF53649">
    <property type="entry name" value="Alkaline phosphatase-like"/>
    <property type="match status" value="1"/>
</dbReference>
<dbReference type="Gene3D" id="3.40.720.10">
    <property type="entry name" value="Alkaline Phosphatase, subunit A"/>
    <property type="match status" value="1"/>
</dbReference>
<reference evidence="2" key="1">
    <citation type="submission" date="2024-07" db="EMBL/GenBank/DDBJ databases">
        <title>Complete genome sequence of Verrucomicrobiaceae bacterium NT6N.</title>
        <authorList>
            <person name="Huang C."/>
            <person name="Takami H."/>
            <person name="Hamasaki K."/>
        </authorList>
    </citation>
    <scope>NUCLEOTIDE SEQUENCE</scope>
    <source>
        <strain evidence="2">NT6N</strain>
    </source>
</reference>
<protein>
    <recommendedName>
        <fullName evidence="1">Sulfatase N-terminal domain-containing protein</fullName>
    </recommendedName>
</protein>
<evidence type="ECO:0000259" key="1">
    <source>
        <dbReference type="Pfam" id="PF00884"/>
    </source>
</evidence>
<name>A0AAT9FQ17_9BACT</name>
<dbReference type="InterPro" id="IPR000917">
    <property type="entry name" value="Sulfatase_N"/>
</dbReference>
<evidence type="ECO:0000313" key="2">
    <source>
        <dbReference type="EMBL" id="BDS08078.1"/>
    </source>
</evidence>
<dbReference type="AlphaFoldDB" id="A0AAT9FQ17"/>
<dbReference type="KEGG" id="osu:NT6N_31180"/>